<feature type="transmembrane region" description="Helical" evidence="2">
    <location>
        <begin position="272"/>
        <end position="296"/>
    </location>
</feature>
<reference evidence="3 4" key="1">
    <citation type="submission" date="2019-01" db="EMBL/GenBank/DDBJ databases">
        <title>Draft genome sequence of Dictyobacter sp. Uno17.</title>
        <authorList>
            <person name="Wang C.M."/>
            <person name="Zheng Y."/>
            <person name="Sakai Y."/>
            <person name="Abe K."/>
            <person name="Yokota A."/>
            <person name="Yabe S."/>
        </authorList>
    </citation>
    <scope>NUCLEOTIDE SEQUENCE [LARGE SCALE GENOMIC DNA]</scope>
    <source>
        <strain evidence="3 4">Uno17</strain>
    </source>
</reference>
<dbReference type="AlphaFoldDB" id="A0A5A5TIT2"/>
<protein>
    <recommendedName>
        <fullName evidence="5">Transporter</fullName>
    </recommendedName>
</protein>
<organism evidence="3 4">
    <name type="scientific">Dictyobacter arantiisoli</name>
    <dbReference type="NCBI Taxonomy" id="2014874"/>
    <lineage>
        <taxon>Bacteria</taxon>
        <taxon>Bacillati</taxon>
        <taxon>Chloroflexota</taxon>
        <taxon>Ktedonobacteria</taxon>
        <taxon>Ktedonobacterales</taxon>
        <taxon>Dictyobacteraceae</taxon>
        <taxon>Dictyobacter</taxon>
    </lineage>
</organism>
<sequence>MFEKTVPLLLLFVLGIVLKHLGVLKKEDGRSVGQLLMNVIIPATVVGSLLSAKIEPALLLLPLAGLCLDVVLLGVAFLLVPLLGLRTQTKGAFLIAFPTLELGTIGYAVMLAVGGITGLTFIALYDLGNALFFFLVVPTLATVGRSERQVDLSMVARQFLTTPLLWAFVLGLLLNLLHIQIGMLDDTLQTISQGLLFLIMILIALEFEFAHMTFRLPVLMIFLKTGIGITLGVLFCFLFHFTGLERLAVVVAASLPPSLLTMVFAKEHDLDVRFLASLCSLALPVAIVVSSALASFTLR</sequence>
<dbReference type="OrthoDB" id="9810457at2"/>
<feature type="transmembrane region" description="Helical" evidence="2">
    <location>
        <begin position="58"/>
        <end position="80"/>
    </location>
</feature>
<feature type="transmembrane region" description="Helical" evidence="2">
    <location>
        <begin position="221"/>
        <end position="241"/>
    </location>
</feature>
<keyword evidence="2" id="KW-1133">Transmembrane helix</keyword>
<feature type="transmembrane region" description="Helical" evidence="2">
    <location>
        <begin position="122"/>
        <end position="143"/>
    </location>
</feature>
<dbReference type="PANTHER" id="PTHR36838">
    <property type="entry name" value="AUXIN EFFLUX CARRIER FAMILY PROTEIN"/>
    <property type="match status" value="1"/>
</dbReference>
<dbReference type="RefSeq" id="WP_149404080.1">
    <property type="nucleotide sequence ID" value="NZ_BIXY01000100.1"/>
</dbReference>
<feature type="transmembrane region" description="Helical" evidence="2">
    <location>
        <begin position="92"/>
        <end position="116"/>
    </location>
</feature>
<feature type="transmembrane region" description="Helical" evidence="2">
    <location>
        <begin position="164"/>
        <end position="184"/>
    </location>
</feature>
<dbReference type="PANTHER" id="PTHR36838:SF3">
    <property type="entry name" value="TRANSPORTER AUXIN EFFLUX CARRIER EC FAMILY"/>
    <property type="match status" value="1"/>
</dbReference>
<keyword evidence="2" id="KW-0812">Transmembrane</keyword>
<feature type="transmembrane region" description="Helical" evidence="2">
    <location>
        <begin position="35"/>
        <end position="52"/>
    </location>
</feature>
<evidence type="ECO:0000313" key="4">
    <source>
        <dbReference type="Proteomes" id="UP000322530"/>
    </source>
</evidence>
<comment type="caution">
    <text evidence="3">The sequence shown here is derived from an EMBL/GenBank/DDBJ whole genome shotgun (WGS) entry which is preliminary data.</text>
</comment>
<evidence type="ECO:0000313" key="3">
    <source>
        <dbReference type="EMBL" id="GCF11242.1"/>
    </source>
</evidence>
<feature type="transmembrane region" description="Helical" evidence="2">
    <location>
        <begin position="6"/>
        <end position="23"/>
    </location>
</feature>
<evidence type="ECO:0000256" key="1">
    <source>
        <dbReference type="ARBA" id="ARBA00022448"/>
    </source>
</evidence>
<keyword evidence="4" id="KW-1185">Reference proteome</keyword>
<name>A0A5A5TIT2_9CHLR</name>
<dbReference type="Proteomes" id="UP000322530">
    <property type="component" value="Unassembled WGS sequence"/>
</dbReference>
<accession>A0A5A5TIT2</accession>
<proteinExistence type="predicted"/>
<keyword evidence="2" id="KW-0472">Membrane</keyword>
<evidence type="ECO:0008006" key="5">
    <source>
        <dbReference type="Google" id="ProtNLM"/>
    </source>
</evidence>
<keyword evidence="1" id="KW-0813">Transport</keyword>
<gene>
    <name evidence="3" type="ORF">KDI_48060</name>
</gene>
<dbReference type="EMBL" id="BIXY01000100">
    <property type="protein sequence ID" value="GCF11242.1"/>
    <property type="molecule type" value="Genomic_DNA"/>
</dbReference>
<evidence type="ECO:0000256" key="2">
    <source>
        <dbReference type="SAM" id="Phobius"/>
    </source>
</evidence>
<feature type="transmembrane region" description="Helical" evidence="2">
    <location>
        <begin position="247"/>
        <end position="265"/>
    </location>
</feature>
<feature type="transmembrane region" description="Helical" evidence="2">
    <location>
        <begin position="190"/>
        <end position="209"/>
    </location>
</feature>